<comment type="caution">
    <text evidence="1">The sequence shown here is derived from an EMBL/GenBank/DDBJ whole genome shotgun (WGS) entry which is preliminary data.</text>
</comment>
<dbReference type="AlphaFoldDB" id="A0A9P8BS31"/>
<organism evidence="1 2">
    <name type="scientific">Linnemannia hyalina</name>
    <dbReference type="NCBI Taxonomy" id="64524"/>
    <lineage>
        <taxon>Eukaryota</taxon>
        <taxon>Fungi</taxon>
        <taxon>Fungi incertae sedis</taxon>
        <taxon>Mucoromycota</taxon>
        <taxon>Mortierellomycotina</taxon>
        <taxon>Mortierellomycetes</taxon>
        <taxon>Mortierellales</taxon>
        <taxon>Mortierellaceae</taxon>
        <taxon>Linnemannia</taxon>
    </lineage>
</organism>
<dbReference type="Proteomes" id="UP000707451">
    <property type="component" value="Unassembled WGS sequence"/>
</dbReference>
<evidence type="ECO:0000313" key="1">
    <source>
        <dbReference type="EMBL" id="KAG9063507.1"/>
    </source>
</evidence>
<gene>
    <name evidence="1" type="ORF">KI688_004391</name>
</gene>
<dbReference type="EMBL" id="JAHRHY010000016">
    <property type="protein sequence ID" value="KAG9063507.1"/>
    <property type="molecule type" value="Genomic_DNA"/>
</dbReference>
<proteinExistence type="predicted"/>
<keyword evidence="2" id="KW-1185">Reference proteome</keyword>
<dbReference type="OrthoDB" id="5380555at2759"/>
<reference evidence="1" key="1">
    <citation type="submission" date="2021-06" db="EMBL/GenBank/DDBJ databases">
        <title>Genome Sequence of Mortierella hyaline Strain SCG-10, a Cold-Adapted, Nitrate-Reducing Fungus Isolated from Soil in Minnesota, USA.</title>
        <authorList>
            <person name="Aldossari N."/>
        </authorList>
    </citation>
    <scope>NUCLEOTIDE SEQUENCE</scope>
    <source>
        <strain evidence="1">SCG-10</strain>
    </source>
</reference>
<protein>
    <submittedName>
        <fullName evidence="1">Uncharacterized protein</fullName>
    </submittedName>
</protein>
<evidence type="ECO:0000313" key="2">
    <source>
        <dbReference type="Proteomes" id="UP000707451"/>
    </source>
</evidence>
<accession>A0A9P8BS31</accession>
<sequence>MARPSRLPQDANDLLLYKPPEGVSLNTEPGITVGVEDEISDTSSLRGMFAETNTVQVIVRPPSYMRGPPDVVQYDSRSGDFVWRENTFKNFPVHAVHDFTTLRQHPELGFFDKTDFILALESFPEPAGNFAGSKAP</sequence>
<name>A0A9P8BS31_9FUNG</name>